<dbReference type="PANTHER" id="PTHR14388:SF3">
    <property type="entry name" value="HEMATOPOIETIC SH2 DOMAIN-CONTAINING PROTEIN"/>
    <property type="match status" value="1"/>
</dbReference>
<dbReference type="Gene3D" id="3.30.505.10">
    <property type="entry name" value="SH2 domain"/>
    <property type="match status" value="1"/>
</dbReference>
<keyword evidence="1" id="KW-0727">SH2 domain</keyword>
<organism evidence="2 3">
    <name type="scientific">Poecilia latipinna</name>
    <name type="common">sailfin molly</name>
    <dbReference type="NCBI Taxonomy" id="48699"/>
    <lineage>
        <taxon>Eukaryota</taxon>
        <taxon>Metazoa</taxon>
        <taxon>Chordata</taxon>
        <taxon>Craniata</taxon>
        <taxon>Vertebrata</taxon>
        <taxon>Euteleostomi</taxon>
        <taxon>Actinopterygii</taxon>
        <taxon>Neopterygii</taxon>
        <taxon>Teleostei</taxon>
        <taxon>Neoteleostei</taxon>
        <taxon>Acanthomorphata</taxon>
        <taxon>Ovalentaria</taxon>
        <taxon>Atherinomorphae</taxon>
        <taxon>Cyprinodontiformes</taxon>
        <taxon>Poeciliidae</taxon>
        <taxon>Poeciliinae</taxon>
        <taxon>Poecilia</taxon>
    </lineage>
</organism>
<name>A0A3B3V161_9TELE</name>
<dbReference type="GeneTree" id="ENSGT00940000182589"/>
<dbReference type="Ensembl" id="ENSPLAT00000028389.1">
    <property type="protein sequence ID" value="ENSPLAP00000018813.1"/>
    <property type="gene ID" value="ENSPLAG00000023536.1"/>
</dbReference>
<evidence type="ECO:0000313" key="2">
    <source>
        <dbReference type="Ensembl" id="ENSPLAP00000018813.1"/>
    </source>
</evidence>
<dbReference type="Proteomes" id="UP000261500">
    <property type="component" value="Unplaced"/>
</dbReference>
<evidence type="ECO:0000256" key="1">
    <source>
        <dbReference type="ARBA" id="ARBA00022999"/>
    </source>
</evidence>
<reference evidence="2" key="2">
    <citation type="submission" date="2025-09" db="UniProtKB">
        <authorList>
            <consortium name="Ensembl"/>
        </authorList>
    </citation>
    <scope>IDENTIFICATION</scope>
</reference>
<sequence length="71" mass="8387">MFSHSATLKLPYHPHHETWWWEHYGRGACVKETFVSADLCRTAEERLTVKPPGYFLIRVSESRVGYTLSYR</sequence>
<keyword evidence="3" id="KW-1185">Reference proteome</keyword>
<dbReference type="SUPFAM" id="SSF55550">
    <property type="entry name" value="SH2 domain"/>
    <property type="match status" value="1"/>
</dbReference>
<dbReference type="AlphaFoldDB" id="A0A3B3V161"/>
<dbReference type="GO" id="GO:0005737">
    <property type="term" value="C:cytoplasm"/>
    <property type="evidence" value="ECO:0007669"/>
    <property type="project" value="TreeGrafter"/>
</dbReference>
<protein>
    <submittedName>
        <fullName evidence="2">Uncharacterized protein</fullName>
    </submittedName>
</protein>
<dbReference type="PANTHER" id="PTHR14388">
    <property type="entry name" value="T CELL-SPECIFIC ADAPTER PROTEIN TSAD"/>
    <property type="match status" value="1"/>
</dbReference>
<reference evidence="2" key="1">
    <citation type="submission" date="2025-08" db="UniProtKB">
        <authorList>
            <consortium name="Ensembl"/>
        </authorList>
    </citation>
    <scope>IDENTIFICATION</scope>
</reference>
<proteinExistence type="predicted"/>
<dbReference type="InterPro" id="IPR036860">
    <property type="entry name" value="SH2_dom_sf"/>
</dbReference>
<accession>A0A3B3V161</accession>
<evidence type="ECO:0000313" key="3">
    <source>
        <dbReference type="Proteomes" id="UP000261500"/>
    </source>
</evidence>
<dbReference type="STRING" id="48699.ENSPLAP00000018813"/>